<dbReference type="Gene3D" id="3.40.50.300">
    <property type="entry name" value="P-loop containing nucleotide triphosphate hydrolases"/>
    <property type="match status" value="1"/>
</dbReference>
<keyword evidence="3" id="KW-1185">Reference proteome</keyword>
<evidence type="ECO:0000259" key="1">
    <source>
        <dbReference type="SMART" id="SM00382"/>
    </source>
</evidence>
<dbReference type="GO" id="GO:0016887">
    <property type="term" value="F:ATP hydrolysis activity"/>
    <property type="evidence" value="ECO:0007669"/>
    <property type="project" value="InterPro"/>
</dbReference>
<organism evidence="2 3">
    <name type="scientific">Penicillium steckii</name>
    <dbReference type="NCBI Taxonomy" id="303698"/>
    <lineage>
        <taxon>Eukaryota</taxon>
        <taxon>Fungi</taxon>
        <taxon>Dikarya</taxon>
        <taxon>Ascomycota</taxon>
        <taxon>Pezizomycotina</taxon>
        <taxon>Eurotiomycetes</taxon>
        <taxon>Eurotiomycetidae</taxon>
        <taxon>Eurotiales</taxon>
        <taxon>Aspergillaceae</taxon>
        <taxon>Penicillium</taxon>
    </lineage>
</organism>
<dbReference type="AlphaFoldDB" id="A0A1V6TA05"/>
<dbReference type="SUPFAM" id="SSF52540">
    <property type="entry name" value="P-loop containing nucleoside triphosphate hydrolases"/>
    <property type="match status" value="1"/>
</dbReference>
<dbReference type="STRING" id="303698.A0A1V6TA05"/>
<feature type="domain" description="AAA+ ATPase" evidence="1">
    <location>
        <begin position="406"/>
        <end position="530"/>
    </location>
</feature>
<gene>
    <name evidence="2" type="ORF">PENSTE_c009G03378</name>
</gene>
<dbReference type="InterPro" id="IPR054289">
    <property type="entry name" value="DUF7025"/>
</dbReference>
<dbReference type="PANTHER" id="PTHR46411">
    <property type="entry name" value="FAMILY ATPASE, PUTATIVE-RELATED"/>
    <property type="match status" value="1"/>
</dbReference>
<proteinExistence type="predicted"/>
<dbReference type="EMBL" id="MLKD01000009">
    <property type="protein sequence ID" value="OQE22976.1"/>
    <property type="molecule type" value="Genomic_DNA"/>
</dbReference>
<dbReference type="GO" id="GO:0005524">
    <property type="term" value="F:ATP binding"/>
    <property type="evidence" value="ECO:0007669"/>
    <property type="project" value="InterPro"/>
</dbReference>
<evidence type="ECO:0000313" key="3">
    <source>
        <dbReference type="Proteomes" id="UP000191285"/>
    </source>
</evidence>
<dbReference type="Pfam" id="PF22942">
    <property type="entry name" value="DUF7025"/>
    <property type="match status" value="1"/>
</dbReference>
<sequence length="606" mass="68753">MDTHPSGNMSEKHEDADPGSVCETYELYQTSPDMKGRTSWTHEAPKDLVAPAENALSSKYALLVRKIKCYDGKRSLEVHSIVIQSEFLKKFLGRVMADYPGLTLSLNRIEFEKPFKPFVHRWKQFCEAIESEQDPVVLNHAKLLYDILSQELEEIISRKNDLIQSNVITHDLLWALFEPGSFILGVVDDIQRAFKFASGNVDRRGNFAIKSTYVDWDGDRFGYSTEHLKIAPFEGTSPITGLSAYPLLNHNEPALIRDRLTARGKTWENYKGYHYRQYAGPAKGRDSLFGCEIKLNIRGRIVIDTEAYNTFEPEEGVSVSDEITGTLSDDQQLIATPILRGYALKEKNWMEFFVDNVTDITWDTRAFDSLVLSHAQQGLKRLILGFARAQSSNRDTFDDIIQGKGKGVIMLLRGPPGVGKTLTAESVAEVMKVPLYILSAGDLGTTAEGVEAKLRDIMRMIPRWGAIILLDEADVFMEARDTIDLKRNELVSIFLRLLEYYEGILFLTTNRAENIDPAFESRIHVSIRYPELSPESRCQIWTQFLASQSTESFSDEELGYLSSLELNGRQIKNVLKTAHLLAYEEQCGLKFEHIKTIMELRDCVDS</sequence>
<evidence type="ECO:0000313" key="2">
    <source>
        <dbReference type="EMBL" id="OQE22976.1"/>
    </source>
</evidence>
<dbReference type="SMART" id="SM00382">
    <property type="entry name" value="AAA"/>
    <property type="match status" value="1"/>
</dbReference>
<comment type="caution">
    <text evidence="2">The sequence shown here is derived from an EMBL/GenBank/DDBJ whole genome shotgun (WGS) entry which is preliminary data.</text>
</comment>
<dbReference type="CDD" id="cd19481">
    <property type="entry name" value="RecA-like_protease"/>
    <property type="match status" value="1"/>
</dbReference>
<dbReference type="PANTHER" id="PTHR46411:SF3">
    <property type="entry name" value="AAA+ ATPASE DOMAIN-CONTAINING PROTEIN"/>
    <property type="match status" value="1"/>
</dbReference>
<dbReference type="InterPro" id="IPR003593">
    <property type="entry name" value="AAA+_ATPase"/>
</dbReference>
<reference evidence="3" key="1">
    <citation type="journal article" date="2017" name="Nat. Microbiol.">
        <title>Global analysis of biosynthetic gene clusters reveals vast potential of secondary metabolite production in Penicillium species.</title>
        <authorList>
            <person name="Nielsen J.C."/>
            <person name="Grijseels S."/>
            <person name="Prigent S."/>
            <person name="Ji B."/>
            <person name="Dainat J."/>
            <person name="Nielsen K.F."/>
            <person name="Frisvad J.C."/>
            <person name="Workman M."/>
            <person name="Nielsen J."/>
        </authorList>
    </citation>
    <scope>NUCLEOTIDE SEQUENCE [LARGE SCALE GENOMIC DNA]</scope>
    <source>
        <strain evidence="3">IBT 24891</strain>
    </source>
</reference>
<name>A0A1V6TA05_9EURO</name>
<dbReference type="InterPro" id="IPR027417">
    <property type="entry name" value="P-loop_NTPase"/>
</dbReference>
<protein>
    <recommendedName>
        <fullName evidence="1">AAA+ ATPase domain-containing protein</fullName>
    </recommendedName>
</protein>
<dbReference type="OrthoDB" id="10042665at2759"/>
<accession>A0A1V6TA05</accession>
<dbReference type="InterPro" id="IPR003959">
    <property type="entry name" value="ATPase_AAA_core"/>
</dbReference>
<dbReference type="Pfam" id="PF00004">
    <property type="entry name" value="AAA"/>
    <property type="match status" value="1"/>
</dbReference>
<dbReference type="Proteomes" id="UP000191285">
    <property type="component" value="Unassembled WGS sequence"/>
</dbReference>